<reference evidence="2 3" key="1">
    <citation type="journal article" date="2018" name="Sci. Rep.">
        <title>Comparative analysis of the Pocillopora damicornis genome highlights role of immune system in coral evolution.</title>
        <authorList>
            <person name="Cunning R."/>
            <person name="Bay R.A."/>
            <person name="Gillette P."/>
            <person name="Baker A.C."/>
            <person name="Traylor-Knowles N."/>
        </authorList>
    </citation>
    <scope>NUCLEOTIDE SEQUENCE [LARGE SCALE GENOMIC DNA]</scope>
    <source>
        <strain evidence="2">RSMAS</strain>
        <tissue evidence="2">Whole animal</tissue>
    </source>
</reference>
<name>A0A3M6U9B8_POCDA</name>
<evidence type="ECO:0000313" key="3">
    <source>
        <dbReference type="Proteomes" id="UP000275408"/>
    </source>
</evidence>
<protein>
    <submittedName>
        <fullName evidence="2">Uncharacterized protein</fullName>
    </submittedName>
</protein>
<comment type="caution">
    <text evidence="2">The sequence shown here is derived from an EMBL/GenBank/DDBJ whole genome shotgun (WGS) entry which is preliminary data.</text>
</comment>
<dbReference type="AlphaFoldDB" id="A0A3M6U9B8"/>
<organism evidence="2 3">
    <name type="scientific">Pocillopora damicornis</name>
    <name type="common">Cauliflower coral</name>
    <name type="synonym">Millepora damicornis</name>
    <dbReference type="NCBI Taxonomy" id="46731"/>
    <lineage>
        <taxon>Eukaryota</taxon>
        <taxon>Metazoa</taxon>
        <taxon>Cnidaria</taxon>
        <taxon>Anthozoa</taxon>
        <taxon>Hexacorallia</taxon>
        <taxon>Scleractinia</taxon>
        <taxon>Astrocoeniina</taxon>
        <taxon>Pocilloporidae</taxon>
        <taxon>Pocillopora</taxon>
    </lineage>
</organism>
<feature type="region of interest" description="Disordered" evidence="1">
    <location>
        <begin position="100"/>
        <end position="125"/>
    </location>
</feature>
<dbReference type="OrthoDB" id="5960445at2759"/>
<dbReference type="EMBL" id="RCHS01002011">
    <property type="protein sequence ID" value="RMX50139.1"/>
    <property type="molecule type" value="Genomic_DNA"/>
</dbReference>
<evidence type="ECO:0000256" key="1">
    <source>
        <dbReference type="SAM" id="MobiDB-lite"/>
    </source>
</evidence>
<dbReference type="Proteomes" id="UP000275408">
    <property type="component" value="Unassembled WGS sequence"/>
</dbReference>
<accession>A0A3M6U9B8</accession>
<keyword evidence="3" id="KW-1185">Reference proteome</keyword>
<proteinExistence type="predicted"/>
<evidence type="ECO:0000313" key="2">
    <source>
        <dbReference type="EMBL" id="RMX50139.1"/>
    </source>
</evidence>
<gene>
    <name evidence="2" type="ORF">pdam_00002919</name>
</gene>
<sequence>MRNTEEIRNRALRNRPTKEHTKEVLEIIRKRAEEDVDSNVLFDEGLLRRASVTRPNEPLPSIRVDPGTAKRRSCPADLNNEEADFIPKYRWRSLSDAPLLEREGRSPGDRLAASPARSDTCRKERRVSLLSTNLPPLEAELRHNQLERPSCVPSLHRNDVLILPKGAINVNSNYEDEDLFTVNGVYHHDENRR</sequence>